<reference evidence="8" key="1">
    <citation type="submission" date="2023-07" db="EMBL/GenBank/DDBJ databases">
        <title>Genomic Encyclopedia of Type Strains, Phase IV (KMG-IV): sequencing the most valuable type-strain genomes for metagenomic binning, comparative biology and taxonomic classification.</title>
        <authorList>
            <person name="Goeker M."/>
        </authorList>
    </citation>
    <scope>NUCLEOTIDE SEQUENCE</scope>
    <source>
        <strain evidence="8">DSM 26174</strain>
    </source>
</reference>
<dbReference type="Pfam" id="PF00590">
    <property type="entry name" value="TP_methylase"/>
    <property type="match status" value="1"/>
</dbReference>
<dbReference type="RefSeq" id="WP_309942436.1">
    <property type="nucleotide sequence ID" value="NZ_AP025307.1"/>
</dbReference>
<feature type="domain" description="Methyltransferase" evidence="7">
    <location>
        <begin position="256"/>
        <end position="368"/>
    </location>
</feature>
<dbReference type="Gene3D" id="3.40.50.150">
    <property type="entry name" value="Vaccinia Virus protein VP39"/>
    <property type="match status" value="1"/>
</dbReference>
<dbReference type="InterPro" id="IPR029063">
    <property type="entry name" value="SAM-dependent_MTases_sf"/>
</dbReference>
<keyword evidence="2" id="KW-0169">Cobalamin biosynthesis</keyword>
<evidence type="ECO:0000259" key="6">
    <source>
        <dbReference type="Pfam" id="PF00590"/>
    </source>
</evidence>
<evidence type="ECO:0000313" key="8">
    <source>
        <dbReference type="EMBL" id="MDR6241557.1"/>
    </source>
</evidence>
<accession>A0AAE4BV62</accession>
<evidence type="ECO:0000313" key="9">
    <source>
        <dbReference type="Proteomes" id="UP001185092"/>
    </source>
</evidence>
<dbReference type="Proteomes" id="UP001185092">
    <property type="component" value="Unassembled WGS sequence"/>
</dbReference>
<dbReference type="EMBL" id="JAVDQD010000009">
    <property type="protein sequence ID" value="MDR6241557.1"/>
    <property type="molecule type" value="Genomic_DNA"/>
</dbReference>
<evidence type="ECO:0000256" key="1">
    <source>
        <dbReference type="ARBA" id="ARBA00004953"/>
    </source>
</evidence>
<dbReference type="SUPFAM" id="SSF53335">
    <property type="entry name" value="S-adenosyl-L-methionine-dependent methyltransferases"/>
    <property type="match status" value="1"/>
</dbReference>
<dbReference type="Gene3D" id="3.40.1010.10">
    <property type="entry name" value="Cobalt-precorrin-4 Transmethylase, Domain 1"/>
    <property type="match status" value="1"/>
</dbReference>
<keyword evidence="3 8" id="KW-0489">Methyltransferase</keyword>
<dbReference type="PANTHER" id="PTHR43182:SF1">
    <property type="entry name" value="COBALT-PRECORRIN-7 C(5)-METHYLTRANSFERASE"/>
    <property type="match status" value="1"/>
</dbReference>
<keyword evidence="4 8" id="KW-0808">Transferase</keyword>
<dbReference type="CDD" id="cd02440">
    <property type="entry name" value="AdoMet_MTases"/>
    <property type="match status" value="1"/>
</dbReference>
<dbReference type="InterPro" id="IPR012818">
    <property type="entry name" value="CbiE"/>
</dbReference>
<dbReference type="InterPro" id="IPR050714">
    <property type="entry name" value="Cobalamin_biosynth_MTase"/>
</dbReference>
<dbReference type="GO" id="GO:0046025">
    <property type="term" value="F:precorrin-6Y C5,15-methyltransferase (decarboxylating) activity"/>
    <property type="evidence" value="ECO:0007669"/>
    <property type="project" value="UniProtKB-EC"/>
</dbReference>
<keyword evidence="5" id="KW-0949">S-adenosyl-L-methionine</keyword>
<organism evidence="8 9">
    <name type="scientific">Aureibacter tunicatorum</name>
    <dbReference type="NCBI Taxonomy" id="866807"/>
    <lineage>
        <taxon>Bacteria</taxon>
        <taxon>Pseudomonadati</taxon>
        <taxon>Bacteroidota</taxon>
        <taxon>Cytophagia</taxon>
        <taxon>Cytophagales</taxon>
        <taxon>Persicobacteraceae</taxon>
        <taxon>Aureibacter</taxon>
    </lineage>
</organism>
<protein>
    <submittedName>
        <fullName evidence="8">Precorrin-6Y C5,15-methyltransferase (Decarboxylating)</fullName>
        <ecNumber evidence="8">2.1.1.132</ecNumber>
    </submittedName>
</protein>
<evidence type="ECO:0000256" key="2">
    <source>
        <dbReference type="ARBA" id="ARBA00022573"/>
    </source>
</evidence>
<evidence type="ECO:0000256" key="4">
    <source>
        <dbReference type="ARBA" id="ARBA00022679"/>
    </source>
</evidence>
<dbReference type="InterPro" id="IPR035996">
    <property type="entry name" value="4pyrrol_Methylase_sf"/>
</dbReference>
<dbReference type="InterPro" id="IPR014777">
    <property type="entry name" value="4pyrrole_Mease_sub1"/>
</dbReference>
<evidence type="ECO:0000256" key="3">
    <source>
        <dbReference type="ARBA" id="ARBA00022603"/>
    </source>
</evidence>
<sequence>MGQINVVGITASDDRNFNEEVRLLVQKNKVFFGSEKQKESVRDLLREDYQWNLLDNERDISLDHILKEKEDIVIFTYGDPWFYGIGSYLLENVSKDRIQIFAQKNIILTLCHKTYTNYNRLTNINLSGLGWEVLDEVLLDQRSLIGILTDKNYSPDQIANRMQDYGYDNYQMIVGENLGVEGERIRHLEIQEAQDLNFKELNCVLLQKKYHKYHDFGIADLDLKGMHGSRNQITKMPVRLTALHALHLEGKSCLWEVGYGTGSLSLEAKRQFPALKVIGFEREEQCQDLLIKNARNLGIPGVKSIIGDFLDLDLSELPRPDAVFIGGHDRNVKSILDKIHHYLNDNGMIVISTIDNISRESFFKWAAENKYSINYQSCIKVDAYNAVDIISCRKS</sequence>
<dbReference type="GO" id="GO:0009236">
    <property type="term" value="P:cobalamin biosynthetic process"/>
    <property type="evidence" value="ECO:0007669"/>
    <property type="project" value="UniProtKB-KW"/>
</dbReference>
<proteinExistence type="predicted"/>
<comment type="caution">
    <text evidence="8">The sequence shown here is derived from an EMBL/GenBank/DDBJ whole genome shotgun (WGS) entry which is preliminary data.</text>
</comment>
<dbReference type="InterPro" id="IPR000878">
    <property type="entry name" value="4pyrrol_Mease"/>
</dbReference>
<evidence type="ECO:0000256" key="5">
    <source>
        <dbReference type="ARBA" id="ARBA00022691"/>
    </source>
</evidence>
<evidence type="ECO:0000259" key="7">
    <source>
        <dbReference type="Pfam" id="PF13847"/>
    </source>
</evidence>
<dbReference type="InterPro" id="IPR014008">
    <property type="entry name" value="Cbl_synth_MTase_CbiT"/>
</dbReference>
<dbReference type="EC" id="2.1.1.132" evidence="8"/>
<dbReference type="CDD" id="cd11644">
    <property type="entry name" value="Precorrin-6Y-MT"/>
    <property type="match status" value="1"/>
</dbReference>
<gene>
    <name evidence="8" type="ORF">HNQ88_004644</name>
</gene>
<dbReference type="PANTHER" id="PTHR43182">
    <property type="entry name" value="COBALT-PRECORRIN-6B C(15)-METHYLTRANSFERASE (DECARBOXYLATING)"/>
    <property type="match status" value="1"/>
</dbReference>
<dbReference type="GO" id="GO:0032259">
    <property type="term" value="P:methylation"/>
    <property type="evidence" value="ECO:0007669"/>
    <property type="project" value="UniProtKB-KW"/>
</dbReference>
<dbReference type="NCBIfam" id="TIGR02467">
    <property type="entry name" value="CbiE"/>
    <property type="match status" value="1"/>
</dbReference>
<dbReference type="SUPFAM" id="SSF53790">
    <property type="entry name" value="Tetrapyrrole methylase"/>
    <property type="match status" value="1"/>
</dbReference>
<dbReference type="InterPro" id="IPR025714">
    <property type="entry name" value="Methyltranfer_dom"/>
</dbReference>
<dbReference type="NCBIfam" id="TIGR02469">
    <property type="entry name" value="CbiT"/>
    <property type="match status" value="1"/>
</dbReference>
<dbReference type="AlphaFoldDB" id="A0AAE4BV62"/>
<feature type="domain" description="Tetrapyrrole methylase" evidence="6">
    <location>
        <begin position="6"/>
        <end position="193"/>
    </location>
</feature>
<name>A0AAE4BV62_9BACT</name>
<comment type="pathway">
    <text evidence="1">Cofactor biosynthesis; adenosylcobalamin biosynthesis.</text>
</comment>
<dbReference type="GO" id="GO:0008276">
    <property type="term" value="F:protein methyltransferase activity"/>
    <property type="evidence" value="ECO:0007669"/>
    <property type="project" value="InterPro"/>
</dbReference>
<dbReference type="Pfam" id="PF13847">
    <property type="entry name" value="Methyltransf_31"/>
    <property type="match status" value="1"/>
</dbReference>
<keyword evidence="9" id="KW-1185">Reference proteome</keyword>